<dbReference type="Proteomes" id="UP000481033">
    <property type="component" value="Unassembled WGS sequence"/>
</dbReference>
<organism evidence="1 2">
    <name type="scientific">Adonisia turfae CCMR0081</name>
    <dbReference type="NCBI Taxonomy" id="2292702"/>
    <lineage>
        <taxon>Bacteria</taxon>
        <taxon>Bacillati</taxon>
        <taxon>Cyanobacteriota</taxon>
        <taxon>Adonisia</taxon>
        <taxon>Adonisia turfae</taxon>
    </lineage>
</organism>
<comment type="caution">
    <text evidence="1">The sequence shown here is derived from an EMBL/GenBank/DDBJ whole genome shotgun (WGS) entry which is preliminary data.</text>
</comment>
<dbReference type="EMBL" id="QXHD01000004">
    <property type="protein sequence ID" value="NEZ56525.1"/>
    <property type="molecule type" value="Genomic_DNA"/>
</dbReference>
<protein>
    <submittedName>
        <fullName evidence="1">Uncharacterized protein</fullName>
    </submittedName>
</protein>
<proteinExistence type="predicted"/>
<dbReference type="AlphaFoldDB" id="A0A6M0RJT4"/>
<accession>A0A6M0RJT4</accession>
<evidence type="ECO:0000313" key="2">
    <source>
        <dbReference type="Proteomes" id="UP000481033"/>
    </source>
</evidence>
<sequence length="97" mass="11445">MSSKFCPKFTIATAYPMMFSSGDLKHIESEMLQVIFSESNSASRNLSEPSSNYFFDTIETPTELYRWVQNNESQRLHQLRQLERLWQIEPEDFSKRG</sequence>
<reference evidence="1 2" key="1">
    <citation type="journal article" date="2020" name="Microb. Ecol.">
        <title>Ecogenomics of the Marine Benthic Filamentous Cyanobacterium Adonisia.</title>
        <authorList>
            <person name="Walter J.M."/>
            <person name="Coutinho F.H."/>
            <person name="Leomil L."/>
            <person name="Hargreaves P.I."/>
            <person name="Campeao M.E."/>
            <person name="Vieira V.V."/>
            <person name="Silva B.S."/>
            <person name="Fistarol G.O."/>
            <person name="Salomon P.S."/>
            <person name="Sawabe T."/>
            <person name="Mino S."/>
            <person name="Hosokawa M."/>
            <person name="Miyashita H."/>
            <person name="Maruyama F."/>
            <person name="van Verk M.C."/>
            <person name="Dutilh B.E."/>
            <person name="Thompson C.C."/>
            <person name="Thompson F.L."/>
        </authorList>
    </citation>
    <scope>NUCLEOTIDE SEQUENCE [LARGE SCALE GENOMIC DNA]</scope>
    <source>
        <strain evidence="1 2">CCMR0081</strain>
    </source>
</reference>
<gene>
    <name evidence="1" type="ORF">DXZ20_12730</name>
</gene>
<keyword evidence="2" id="KW-1185">Reference proteome</keyword>
<name>A0A6M0RJT4_9CYAN</name>
<evidence type="ECO:0000313" key="1">
    <source>
        <dbReference type="EMBL" id="NEZ56525.1"/>
    </source>
</evidence>